<evidence type="ECO:0000256" key="2">
    <source>
        <dbReference type="SAM" id="Phobius"/>
    </source>
</evidence>
<sequence length="455" mass="48645">MPRGPQTNATCTSDFTWADNAEELNPCSLVAYVMASCLTDTYYVWALSNDTHYDRPGDGAISVTPCSCSWAAYNLFGACTACQAGSHASWGWAAYKANCGDDLSNTTFFPYDKDYTLPTAASIPYWAAQNPSIWNNGEFDTTEAKNLSLEGHADLSGPSNDTSNGSGSSRLVGAIVGGVVGGVTVVAGAAVVAFFLFRRHRRHRAPKILEIRPGHFRSQSDLTQKNGPAILYSDSAGQRPSSSLTQATHTILSHSGEGTTPSYFGSIHGSSAFMSPPTSPTRQLMSPPPMIMNPEDIIHPFTATPLMTASPSYTVDRKGEGGTDLHTHYQRPSISSVDPIADHSATNPESASRQRINPPAYSMYEEESPHVIHQTPDGTGNPSRAPTPNRGHRSEKRTSQDAAVLPRSPVASTMQVRNTESRSSSPGHGAFGGMNAVRSSRALSESTDIDVSRIA</sequence>
<comment type="caution">
    <text evidence="3">The sequence shown here is derived from an EMBL/GenBank/DDBJ whole genome shotgun (WGS) entry which is preliminary data.</text>
</comment>
<evidence type="ECO:0000256" key="1">
    <source>
        <dbReference type="SAM" id="MobiDB-lite"/>
    </source>
</evidence>
<keyword evidence="2" id="KW-0812">Transmembrane</keyword>
<feature type="compositionally biased region" description="Basic and acidic residues" evidence="1">
    <location>
        <begin position="315"/>
        <end position="327"/>
    </location>
</feature>
<feature type="compositionally biased region" description="Polar residues" evidence="1">
    <location>
        <begin position="344"/>
        <end position="355"/>
    </location>
</feature>
<accession>A0A9P7W1M5</accession>
<keyword evidence="2" id="KW-1133">Transmembrane helix</keyword>
<feature type="region of interest" description="Disordered" evidence="1">
    <location>
        <begin position="371"/>
        <end position="455"/>
    </location>
</feature>
<feature type="region of interest" description="Disordered" evidence="1">
    <location>
        <begin position="315"/>
        <end position="356"/>
    </location>
</feature>
<feature type="transmembrane region" description="Helical" evidence="2">
    <location>
        <begin position="171"/>
        <end position="197"/>
    </location>
</feature>
<protein>
    <submittedName>
        <fullName evidence="3">Uncharacterized protein</fullName>
    </submittedName>
</protein>
<keyword evidence="2" id="KW-0472">Membrane</keyword>
<feature type="compositionally biased region" description="Polar residues" evidence="1">
    <location>
        <begin position="437"/>
        <end position="446"/>
    </location>
</feature>
<name>A0A9P7W1M5_9AGAR</name>
<proteinExistence type="predicted"/>
<reference evidence="3" key="1">
    <citation type="submission" date="2020-11" db="EMBL/GenBank/DDBJ databases">
        <title>Adaptations for nitrogen fixation in a non-lichenized fungal sporocarp promotes dispersal by wood-feeding termites.</title>
        <authorList>
            <consortium name="DOE Joint Genome Institute"/>
            <person name="Koch R.A."/>
            <person name="Yoon G."/>
            <person name="Arayal U."/>
            <person name="Lail K."/>
            <person name="Amirebrahimi M."/>
            <person name="Labutti K."/>
            <person name="Lipzen A."/>
            <person name="Riley R."/>
            <person name="Barry K."/>
            <person name="Henrissat B."/>
            <person name="Grigoriev I.V."/>
            <person name="Herr J.R."/>
            <person name="Aime M.C."/>
        </authorList>
    </citation>
    <scope>NUCLEOTIDE SEQUENCE</scope>
    <source>
        <strain evidence="3">MCA 3950</strain>
    </source>
</reference>
<feature type="compositionally biased region" description="Polar residues" evidence="1">
    <location>
        <begin position="376"/>
        <end position="386"/>
    </location>
</feature>
<dbReference type="Proteomes" id="UP000812287">
    <property type="component" value="Unassembled WGS sequence"/>
</dbReference>
<dbReference type="OrthoDB" id="2796893at2759"/>
<evidence type="ECO:0000313" key="3">
    <source>
        <dbReference type="EMBL" id="KAG7450924.1"/>
    </source>
</evidence>
<gene>
    <name evidence="3" type="ORF">BT62DRAFT_1001773</name>
</gene>
<evidence type="ECO:0000313" key="4">
    <source>
        <dbReference type="Proteomes" id="UP000812287"/>
    </source>
</evidence>
<dbReference type="AlphaFoldDB" id="A0A9P7W1M5"/>
<feature type="compositionally biased region" description="Polar residues" evidence="1">
    <location>
        <begin position="410"/>
        <end position="426"/>
    </location>
</feature>
<dbReference type="GeneID" id="66099064"/>
<keyword evidence="4" id="KW-1185">Reference proteome</keyword>
<organism evidence="3 4">
    <name type="scientific">Guyanagaster necrorhizus</name>
    <dbReference type="NCBI Taxonomy" id="856835"/>
    <lineage>
        <taxon>Eukaryota</taxon>
        <taxon>Fungi</taxon>
        <taxon>Dikarya</taxon>
        <taxon>Basidiomycota</taxon>
        <taxon>Agaricomycotina</taxon>
        <taxon>Agaricomycetes</taxon>
        <taxon>Agaricomycetidae</taxon>
        <taxon>Agaricales</taxon>
        <taxon>Marasmiineae</taxon>
        <taxon>Physalacriaceae</taxon>
        <taxon>Guyanagaster</taxon>
    </lineage>
</organism>
<dbReference type="EMBL" id="MU250526">
    <property type="protein sequence ID" value="KAG7450924.1"/>
    <property type="molecule type" value="Genomic_DNA"/>
</dbReference>
<dbReference type="RefSeq" id="XP_043044424.1">
    <property type="nucleotide sequence ID" value="XM_043176777.1"/>
</dbReference>